<sequence length="296" mass="33668">MVLRKEIIVKSSNLQCPGIGASTSRWALPSSPLELGKMRSLIARVDWSGEALGELHFISHSFGTPQDDNSSLSNTPKGYFHALPRASGFYELFDTREKSFKPSSRHIDCSYGYEKIWRPTRAKVEGAGMSSLGSNLTSRQPEQWRPSIKYIDPGTGMRIYDQPWRPGKKYLKPKEHHVEGEARGTRKKFIMAEEHPNGTEWPSPRARGMCIPRSEWEPPFRKGNRDDLQPIKHPRRHLHTYRDEYESSGVKNTLDAKLAPLPIAGKRRLQTYRNEQLSCGVGAAMKFPDYHPAIVL</sequence>
<dbReference type="EMBL" id="JABFUD020000008">
    <property type="protein sequence ID" value="KAI5076708.1"/>
    <property type="molecule type" value="Genomic_DNA"/>
</dbReference>
<proteinExistence type="predicted"/>
<reference evidence="1" key="1">
    <citation type="submission" date="2021-01" db="EMBL/GenBank/DDBJ databases">
        <title>Adiantum capillus-veneris genome.</title>
        <authorList>
            <person name="Fang Y."/>
            <person name="Liao Q."/>
        </authorList>
    </citation>
    <scope>NUCLEOTIDE SEQUENCE</scope>
    <source>
        <strain evidence="1">H3</strain>
        <tissue evidence="1">Leaf</tissue>
    </source>
</reference>
<dbReference type="AlphaFoldDB" id="A0A9D4UZ77"/>
<protein>
    <submittedName>
        <fullName evidence="1">Uncharacterized protein</fullName>
    </submittedName>
</protein>
<keyword evidence="2" id="KW-1185">Reference proteome</keyword>
<comment type="caution">
    <text evidence="1">The sequence shown here is derived from an EMBL/GenBank/DDBJ whole genome shotgun (WGS) entry which is preliminary data.</text>
</comment>
<gene>
    <name evidence="1" type="ORF">GOP47_0008773</name>
</gene>
<dbReference type="Proteomes" id="UP000886520">
    <property type="component" value="Chromosome 8"/>
</dbReference>
<organism evidence="1 2">
    <name type="scientific">Adiantum capillus-veneris</name>
    <name type="common">Maidenhair fern</name>
    <dbReference type="NCBI Taxonomy" id="13818"/>
    <lineage>
        <taxon>Eukaryota</taxon>
        <taxon>Viridiplantae</taxon>
        <taxon>Streptophyta</taxon>
        <taxon>Embryophyta</taxon>
        <taxon>Tracheophyta</taxon>
        <taxon>Polypodiopsida</taxon>
        <taxon>Polypodiidae</taxon>
        <taxon>Polypodiales</taxon>
        <taxon>Pteridineae</taxon>
        <taxon>Pteridaceae</taxon>
        <taxon>Vittarioideae</taxon>
        <taxon>Adiantum</taxon>
    </lineage>
</organism>
<accession>A0A9D4UZ77</accession>
<name>A0A9D4UZ77_ADICA</name>
<evidence type="ECO:0000313" key="2">
    <source>
        <dbReference type="Proteomes" id="UP000886520"/>
    </source>
</evidence>
<evidence type="ECO:0000313" key="1">
    <source>
        <dbReference type="EMBL" id="KAI5076708.1"/>
    </source>
</evidence>
<dbReference type="OrthoDB" id="1898708at2759"/>